<keyword evidence="7 10" id="KW-1133">Transmembrane helix</keyword>
<comment type="function">
    <text evidence="9">One of the integral membrane subunits of multisubunit membrane-bound [NiFe]-hydrogenase eha. Eha is predicted to form large electron transfer complex and might catalyze energy-driven reduction of low-potential redox carriers.</text>
</comment>
<evidence type="ECO:0000256" key="8">
    <source>
        <dbReference type="ARBA" id="ARBA00023136"/>
    </source>
</evidence>
<feature type="transmembrane region" description="Helical" evidence="10">
    <location>
        <begin position="60"/>
        <end position="83"/>
    </location>
</feature>
<protein>
    <recommendedName>
        <fullName evidence="4">Probable [NiFe]-hydrogenase-type-3 Eha complex membrane subunit A</fullName>
    </recommendedName>
</protein>
<name>A0ABM7YD07_9EURY</name>
<dbReference type="InterPro" id="IPR011306">
    <property type="entry name" value="Prd_NiFe_hyd_3_EhaA"/>
</dbReference>
<comment type="subunit">
    <text evidence="3">Putative multisubunit membrane-bound [NiFe]-hydrogenase eha is composed of at least 20 subunits.</text>
</comment>
<reference evidence="11 12" key="1">
    <citation type="submission" date="2022-04" db="EMBL/GenBank/DDBJ databases">
        <title>Complete genome of Methanothermobacter tenebrarum strain RMAS.</title>
        <authorList>
            <person name="Nakamura K."/>
            <person name="Oshima K."/>
            <person name="Hattori M."/>
            <person name="Kamagata Y."/>
            <person name="Takamizawa K."/>
        </authorList>
    </citation>
    <scope>NUCLEOTIDE SEQUENCE [LARGE SCALE GENOMIC DNA]</scope>
    <source>
        <strain evidence="11 12">RMAS</strain>
    </source>
</reference>
<accession>A0ABM7YD07</accession>
<feature type="transmembrane region" description="Helical" evidence="10">
    <location>
        <begin position="6"/>
        <end position="26"/>
    </location>
</feature>
<evidence type="ECO:0000256" key="7">
    <source>
        <dbReference type="ARBA" id="ARBA00022989"/>
    </source>
</evidence>
<keyword evidence="12" id="KW-1185">Reference proteome</keyword>
<dbReference type="EMBL" id="AP025698">
    <property type="protein sequence ID" value="BDH79358.1"/>
    <property type="molecule type" value="Genomic_DNA"/>
</dbReference>
<proteinExistence type="inferred from homology"/>
<dbReference type="GeneID" id="71965256"/>
<evidence type="ECO:0000256" key="10">
    <source>
        <dbReference type="SAM" id="Phobius"/>
    </source>
</evidence>
<keyword evidence="5" id="KW-1003">Cell membrane</keyword>
<evidence type="ECO:0000256" key="5">
    <source>
        <dbReference type="ARBA" id="ARBA00022475"/>
    </source>
</evidence>
<dbReference type="Pfam" id="PF17367">
    <property type="entry name" value="NiFe_hyd_3_EhaA"/>
    <property type="match status" value="1"/>
</dbReference>
<evidence type="ECO:0000313" key="12">
    <source>
        <dbReference type="Proteomes" id="UP000831817"/>
    </source>
</evidence>
<evidence type="ECO:0000256" key="2">
    <source>
        <dbReference type="ARBA" id="ARBA00007910"/>
    </source>
</evidence>
<keyword evidence="8 10" id="KW-0472">Membrane</keyword>
<gene>
    <name evidence="11" type="ORF">MTTB_07370</name>
</gene>
<comment type="subcellular location">
    <subcellularLocation>
        <location evidence="1">Cell membrane</location>
        <topology evidence="1">Multi-pass membrane protein</topology>
    </subcellularLocation>
</comment>
<comment type="similarity">
    <text evidence="2">Belongs to the EhaA family.</text>
</comment>
<evidence type="ECO:0000256" key="6">
    <source>
        <dbReference type="ARBA" id="ARBA00022692"/>
    </source>
</evidence>
<evidence type="ECO:0000313" key="11">
    <source>
        <dbReference type="EMBL" id="BDH79358.1"/>
    </source>
</evidence>
<evidence type="ECO:0000256" key="3">
    <source>
        <dbReference type="ARBA" id="ARBA00011090"/>
    </source>
</evidence>
<evidence type="ECO:0000256" key="1">
    <source>
        <dbReference type="ARBA" id="ARBA00004651"/>
    </source>
</evidence>
<feature type="transmembrane region" description="Helical" evidence="10">
    <location>
        <begin position="33"/>
        <end position="54"/>
    </location>
</feature>
<organism evidence="11 12">
    <name type="scientific">Methanothermobacter tenebrarum</name>
    <dbReference type="NCBI Taxonomy" id="680118"/>
    <lineage>
        <taxon>Archaea</taxon>
        <taxon>Methanobacteriati</taxon>
        <taxon>Methanobacteriota</taxon>
        <taxon>Methanomada group</taxon>
        <taxon>Methanobacteria</taxon>
        <taxon>Methanobacteriales</taxon>
        <taxon>Methanobacteriaceae</taxon>
        <taxon>Methanothermobacter</taxon>
    </lineage>
</organism>
<dbReference type="RefSeq" id="WP_282570386.1">
    <property type="nucleotide sequence ID" value="NZ_AP025698.1"/>
</dbReference>
<sequence>MILFGYLIAIISAIIVALFLGLPIVAERPWRRSWTLTVIFPTPIIAAGLLAVSLKLGFKGFYNTMDLGLIMGIISAFLVKYILESIFPKPPFHPG</sequence>
<evidence type="ECO:0000256" key="9">
    <source>
        <dbReference type="ARBA" id="ARBA00024740"/>
    </source>
</evidence>
<evidence type="ECO:0000256" key="4">
    <source>
        <dbReference type="ARBA" id="ARBA00020465"/>
    </source>
</evidence>
<dbReference type="Proteomes" id="UP000831817">
    <property type="component" value="Chromosome"/>
</dbReference>
<keyword evidence="6 10" id="KW-0812">Transmembrane</keyword>